<dbReference type="Gene3D" id="1.10.3260.10">
    <property type="entry name" value="DNA ligase, ATP-dependent, N-terminal domain"/>
    <property type="match status" value="1"/>
</dbReference>
<evidence type="ECO:0000256" key="2">
    <source>
        <dbReference type="ARBA" id="ARBA00022598"/>
    </source>
</evidence>
<sequence>MGGAGGRAACAQGRRPLRQADVQRLGLAIASGVLALLPSARVAAARRCLAARLARSWGSTASLRPWHGQGRPCSCQRQQRLPGSEASVLEGGVLAAPDPQEACARDEAPQGARYAEFAEVLEEVGAQVGEGSRQRAKLALTEYSFVRVAKLGTEELTLAVRLALCQIHPGPLSGHGSQLKVGAALIRQAVQAVDPAAKAQAEELLESGGADDWGTAVEVVLRAAPRRARAPSEGLSLRQVRDRMLEISRVSGSKAVQCRVGLVVDLLRQVGPTEAKYLVRTLLGRGLRVRVAAQTVLEALADSVEPADPRETSAEVRARFALDADADSIVKALMLPRLSGKLASATAQLGTALSPMAAKPTRGVEDVLAHLDDGNTWTADWKYDGVRIQIHIGPDCEKVYSRNLKDVTQKYPEAIRMVKSCFRTGVTSAILDAEVVAVAQCGRLLPFQDLSKRPSVAPATCDGSTKSVHVFVFDCMLLNGESLLDQALADRRTRLADALQFEDGHPLKPATSRQFSSEAELEEALSASIADATEGLIAKRLSAAYEPGKRSNHWLKLKKDYLQETR</sequence>
<keyword evidence="10" id="KW-1185">Reference proteome</keyword>
<dbReference type="Proteomes" id="UP001189429">
    <property type="component" value="Unassembled WGS sequence"/>
</dbReference>
<evidence type="ECO:0000256" key="1">
    <source>
        <dbReference type="ARBA" id="ARBA00007572"/>
    </source>
</evidence>
<keyword evidence="3" id="KW-0547">Nucleotide-binding</keyword>
<dbReference type="PROSITE" id="PS50160">
    <property type="entry name" value="DNA_LIGASE_A3"/>
    <property type="match status" value="1"/>
</dbReference>
<evidence type="ECO:0000313" key="10">
    <source>
        <dbReference type="Proteomes" id="UP001189429"/>
    </source>
</evidence>
<protein>
    <recommendedName>
        <fullName evidence="8">ATP-dependent DNA ligase family profile domain-containing protein</fullName>
    </recommendedName>
</protein>
<dbReference type="PROSITE" id="PS00333">
    <property type="entry name" value="DNA_LIGASE_A2"/>
    <property type="match status" value="1"/>
</dbReference>
<dbReference type="InterPro" id="IPR012308">
    <property type="entry name" value="DNA_ligase_ATP-dep_N"/>
</dbReference>
<keyword evidence="4" id="KW-0227">DNA damage</keyword>
<dbReference type="InterPro" id="IPR012310">
    <property type="entry name" value="DNA_ligase_ATP-dep_cent"/>
</dbReference>
<evidence type="ECO:0000256" key="4">
    <source>
        <dbReference type="ARBA" id="ARBA00022763"/>
    </source>
</evidence>
<dbReference type="PROSITE" id="PS00697">
    <property type="entry name" value="DNA_LIGASE_A1"/>
    <property type="match status" value="1"/>
</dbReference>
<dbReference type="PANTHER" id="PTHR45674">
    <property type="entry name" value="DNA LIGASE 1/3 FAMILY MEMBER"/>
    <property type="match status" value="1"/>
</dbReference>
<gene>
    <name evidence="9" type="ORF">PCOR1329_LOCUS38527</name>
</gene>
<name>A0ABN9TFB3_9DINO</name>
<dbReference type="SUPFAM" id="SSF117018">
    <property type="entry name" value="ATP-dependent DNA ligase DNA-binding domain"/>
    <property type="match status" value="1"/>
</dbReference>
<evidence type="ECO:0000256" key="6">
    <source>
        <dbReference type="ARBA" id="ARBA00023172"/>
    </source>
</evidence>
<feature type="domain" description="ATP-dependent DNA ligase family profile" evidence="8">
    <location>
        <begin position="468"/>
        <end position="566"/>
    </location>
</feature>
<dbReference type="EMBL" id="CAUYUJ010014664">
    <property type="protein sequence ID" value="CAK0844442.1"/>
    <property type="molecule type" value="Genomic_DNA"/>
</dbReference>
<keyword evidence="6" id="KW-0233">DNA recombination</keyword>
<organism evidence="9 10">
    <name type="scientific">Prorocentrum cordatum</name>
    <dbReference type="NCBI Taxonomy" id="2364126"/>
    <lineage>
        <taxon>Eukaryota</taxon>
        <taxon>Sar</taxon>
        <taxon>Alveolata</taxon>
        <taxon>Dinophyceae</taxon>
        <taxon>Prorocentrales</taxon>
        <taxon>Prorocentraceae</taxon>
        <taxon>Prorocentrum</taxon>
    </lineage>
</organism>
<evidence type="ECO:0000256" key="7">
    <source>
        <dbReference type="ARBA" id="ARBA00023204"/>
    </source>
</evidence>
<dbReference type="SUPFAM" id="SSF56091">
    <property type="entry name" value="DNA ligase/mRNA capping enzyme, catalytic domain"/>
    <property type="match status" value="1"/>
</dbReference>
<dbReference type="CDD" id="cd07900">
    <property type="entry name" value="Adenylation_DNA_ligase_I_Euk"/>
    <property type="match status" value="1"/>
</dbReference>
<comment type="caution">
    <text evidence="9">The sequence shown here is derived from an EMBL/GenBank/DDBJ whole genome shotgun (WGS) entry which is preliminary data.</text>
</comment>
<dbReference type="Gene3D" id="3.30.470.30">
    <property type="entry name" value="DNA ligase/mRNA capping enzyme"/>
    <property type="match status" value="1"/>
</dbReference>
<dbReference type="Pfam" id="PF01068">
    <property type="entry name" value="DNA_ligase_A_M"/>
    <property type="match status" value="1"/>
</dbReference>
<keyword evidence="7" id="KW-0234">DNA repair</keyword>
<keyword evidence="2" id="KW-0436">Ligase</keyword>
<evidence type="ECO:0000313" key="9">
    <source>
        <dbReference type="EMBL" id="CAK0844442.1"/>
    </source>
</evidence>
<dbReference type="Pfam" id="PF04675">
    <property type="entry name" value="DNA_ligase_A_N"/>
    <property type="match status" value="1"/>
</dbReference>
<comment type="similarity">
    <text evidence="1">Belongs to the ATP-dependent DNA ligase family.</text>
</comment>
<dbReference type="InterPro" id="IPR016059">
    <property type="entry name" value="DNA_ligase_ATP-dep_CS"/>
</dbReference>
<keyword evidence="5" id="KW-0067">ATP-binding</keyword>
<dbReference type="PANTHER" id="PTHR45674:SF4">
    <property type="entry name" value="DNA LIGASE 1"/>
    <property type="match status" value="1"/>
</dbReference>
<dbReference type="InterPro" id="IPR036599">
    <property type="entry name" value="DNA_ligase_N_sf"/>
</dbReference>
<proteinExistence type="inferred from homology"/>
<evidence type="ECO:0000256" key="3">
    <source>
        <dbReference type="ARBA" id="ARBA00022741"/>
    </source>
</evidence>
<evidence type="ECO:0000259" key="8">
    <source>
        <dbReference type="PROSITE" id="PS50160"/>
    </source>
</evidence>
<dbReference type="InterPro" id="IPR050191">
    <property type="entry name" value="ATP-dep_DNA_ligase"/>
</dbReference>
<evidence type="ECO:0000256" key="5">
    <source>
        <dbReference type="ARBA" id="ARBA00022840"/>
    </source>
</evidence>
<reference evidence="9" key="1">
    <citation type="submission" date="2023-10" db="EMBL/GenBank/DDBJ databases">
        <authorList>
            <person name="Chen Y."/>
            <person name="Shah S."/>
            <person name="Dougan E. K."/>
            <person name="Thang M."/>
            <person name="Chan C."/>
        </authorList>
    </citation>
    <scope>NUCLEOTIDE SEQUENCE [LARGE SCALE GENOMIC DNA]</scope>
</reference>
<accession>A0ABN9TFB3</accession>